<organism evidence="1 2">
    <name type="scientific">Streptomyces lateritius</name>
    <dbReference type="NCBI Taxonomy" id="67313"/>
    <lineage>
        <taxon>Bacteria</taxon>
        <taxon>Bacillati</taxon>
        <taxon>Actinomycetota</taxon>
        <taxon>Actinomycetes</taxon>
        <taxon>Kitasatosporales</taxon>
        <taxon>Streptomycetaceae</taxon>
        <taxon>Streptomyces</taxon>
    </lineage>
</organism>
<name>A0ABW6YM99_9ACTN</name>
<evidence type="ECO:0000313" key="2">
    <source>
        <dbReference type="Proteomes" id="UP001603013"/>
    </source>
</evidence>
<dbReference type="Proteomes" id="UP001603013">
    <property type="component" value="Unassembled WGS sequence"/>
</dbReference>
<sequence>MRVLAAAVDLQQHHRHPGRRRPHHQVRPLDVPVAEPVWNLGGEAEPVTDPGTVEFGGRRGDRRGVVVVAGAKQLPGGRVVLLLTQRRDPYALRLQQLLHLAVSALGQHPYLPLVLPYQLDPH</sequence>
<gene>
    <name evidence="1" type="ORF">ACF05T_34025</name>
</gene>
<keyword evidence="2" id="KW-1185">Reference proteome</keyword>
<accession>A0ABW6YM99</accession>
<comment type="caution">
    <text evidence="1">The sequence shown here is derived from an EMBL/GenBank/DDBJ whole genome shotgun (WGS) entry which is preliminary data.</text>
</comment>
<dbReference type="RefSeq" id="WP_391937779.1">
    <property type="nucleotide sequence ID" value="NZ_JBIBSM010000030.1"/>
</dbReference>
<dbReference type="EMBL" id="JBIBSM010000030">
    <property type="protein sequence ID" value="MFF8281015.1"/>
    <property type="molecule type" value="Genomic_DNA"/>
</dbReference>
<reference evidence="1 2" key="1">
    <citation type="submission" date="2024-10" db="EMBL/GenBank/DDBJ databases">
        <title>The Natural Products Discovery Center: Release of the First 8490 Sequenced Strains for Exploring Actinobacteria Biosynthetic Diversity.</title>
        <authorList>
            <person name="Kalkreuter E."/>
            <person name="Kautsar S.A."/>
            <person name="Yang D."/>
            <person name="Bader C.D."/>
            <person name="Teijaro C.N."/>
            <person name="Fluegel L."/>
            <person name="Davis C.M."/>
            <person name="Simpson J.R."/>
            <person name="Lauterbach L."/>
            <person name="Steele A.D."/>
            <person name="Gui C."/>
            <person name="Meng S."/>
            <person name="Li G."/>
            <person name="Viehrig K."/>
            <person name="Ye F."/>
            <person name="Su P."/>
            <person name="Kiefer A.F."/>
            <person name="Nichols A."/>
            <person name="Cepeda A.J."/>
            <person name="Yan W."/>
            <person name="Fan B."/>
            <person name="Jiang Y."/>
            <person name="Adhikari A."/>
            <person name="Zheng C.-J."/>
            <person name="Schuster L."/>
            <person name="Cowan T.M."/>
            <person name="Smanski M.J."/>
            <person name="Chevrette M.G."/>
            <person name="De Carvalho L.P.S."/>
            <person name="Shen B."/>
        </authorList>
    </citation>
    <scope>NUCLEOTIDE SEQUENCE [LARGE SCALE GENOMIC DNA]</scope>
    <source>
        <strain evidence="1 2">NPDC015755</strain>
    </source>
</reference>
<protein>
    <submittedName>
        <fullName evidence="1">Uncharacterized protein</fullName>
    </submittedName>
</protein>
<proteinExistence type="predicted"/>
<evidence type="ECO:0000313" key="1">
    <source>
        <dbReference type="EMBL" id="MFF8281015.1"/>
    </source>
</evidence>